<comment type="caution">
    <text evidence="1">The sequence shown here is derived from an EMBL/GenBank/DDBJ whole genome shotgun (WGS) entry which is preliminary data.</text>
</comment>
<evidence type="ECO:0000313" key="1">
    <source>
        <dbReference type="EMBL" id="GAY56049.1"/>
    </source>
</evidence>
<gene>
    <name evidence="1" type="ORF">CUMW_168810</name>
</gene>
<keyword evidence="2" id="KW-1185">Reference proteome</keyword>
<dbReference type="EMBL" id="BDQV01000129">
    <property type="protein sequence ID" value="GAY56049.1"/>
    <property type="molecule type" value="Genomic_DNA"/>
</dbReference>
<accession>A0A2H5PUJ9</accession>
<protein>
    <submittedName>
        <fullName evidence="1">Uncharacterized protein</fullName>
    </submittedName>
</protein>
<evidence type="ECO:0000313" key="2">
    <source>
        <dbReference type="Proteomes" id="UP000236630"/>
    </source>
</evidence>
<dbReference type="AlphaFoldDB" id="A0A2H5PUJ9"/>
<organism evidence="1 2">
    <name type="scientific">Citrus unshiu</name>
    <name type="common">Satsuma mandarin</name>
    <name type="synonym">Citrus nobilis var. unshiu</name>
    <dbReference type="NCBI Taxonomy" id="55188"/>
    <lineage>
        <taxon>Eukaryota</taxon>
        <taxon>Viridiplantae</taxon>
        <taxon>Streptophyta</taxon>
        <taxon>Embryophyta</taxon>
        <taxon>Tracheophyta</taxon>
        <taxon>Spermatophyta</taxon>
        <taxon>Magnoliopsida</taxon>
        <taxon>eudicotyledons</taxon>
        <taxon>Gunneridae</taxon>
        <taxon>Pentapetalae</taxon>
        <taxon>rosids</taxon>
        <taxon>malvids</taxon>
        <taxon>Sapindales</taxon>
        <taxon>Rutaceae</taxon>
        <taxon>Aurantioideae</taxon>
        <taxon>Citrus</taxon>
    </lineage>
</organism>
<reference evidence="1 2" key="1">
    <citation type="journal article" date="2017" name="Front. Genet.">
        <title>Draft sequencing of the heterozygous diploid genome of Satsuma (Citrus unshiu Marc.) using a hybrid assembly approach.</title>
        <authorList>
            <person name="Shimizu T."/>
            <person name="Tanizawa Y."/>
            <person name="Mochizuki T."/>
            <person name="Nagasaki H."/>
            <person name="Yoshioka T."/>
            <person name="Toyoda A."/>
            <person name="Fujiyama A."/>
            <person name="Kaminuma E."/>
            <person name="Nakamura Y."/>
        </authorList>
    </citation>
    <scope>NUCLEOTIDE SEQUENCE [LARGE SCALE GENOMIC DNA]</scope>
    <source>
        <strain evidence="2">cv. Miyagawa wase</strain>
    </source>
</reference>
<name>A0A2H5PUJ9_CITUN</name>
<sequence length="113" mass="12743">MAVQEGQLSRKQSLECKSPSLHPLMELWLGRMIGSQPLIFDHAAQFFMPNDSRFPLEQEWKPRGQFDVVIIAHNVTWLGEATGAAAKQVFIEQLSLLMDSNMGDLSLTRMKLG</sequence>
<dbReference type="Proteomes" id="UP000236630">
    <property type="component" value="Unassembled WGS sequence"/>
</dbReference>
<proteinExistence type="predicted"/>